<evidence type="ECO:0000256" key="2">
    <source>
        <dbReference type="PROSITE-ProRule" id="PRU00285"/>
    </source>
</evidence>
<dbReference type="Proteomes" id="UP001602119">
    <property type="component" value="Unassembled WGS sequence"/>
</dbReference>
<evidence type="ECO:0000313" key="7">
    <source>
        <dbReference type="Proteomes" id="UP001602119"/>
    </source>
</evidence>
<comment type="similarity">
    <text evidence="2 3">Belongs to the small heat shock protein (HSP20) family.</text>
</comment>
<dbReference type="PROSITE" id="PS01031">
    <property type="entry name" value="SHSP"/>
    <property type="match status" value="1"/>
</dbReference>
<sequence length="150" mass="17026">MGAIARRESGWPFPDLLELLESPLMGMRSSAELIRIEDYVEGDRYIVRAELPGIDPSQNVDITLTNGVLEIRAEKSEETRERRRSEFHYGSLYRSITLPPDVQEDDVQATYKDGVLEVSVGLEKEKKPERRRIPIQRTPGEEGPQTGEAT</sequence>
<keyword evidence="1" id="KW-0346">Stress response</keyword>
<dbReference type="CDD" id="cd06464">
    <property type="entry name" value="ACD_sHsps-like"/>
    <property type="match status" value="1"/>
</dbReference>
<dbReference type="InterPro" id="IPR002068">
    <property type="entry name" value="A-crystallin/Hsp20_dom"/>
</dbReference>
<dbReference type="PANTHER" id="PTHR46733">
    <property type="entry name" value="26.5 KDA HEAT SHOCK PROTEIN, MITOCHONDRIAL"/>
    <property type="match status" value="1"/>
</dbReference>
<evidence type="ECO:0000256" key="4">
    <source>
        <dbReference type="SAM" id="MobiDB-lite"/>
    </source>
</evidence>
<evidence type="ECO:0000256" key="1">
    <source>
        <dbReference type="ARBA" id="ARBA00023016"/>
    </source>
</evidence>
<feature type="domain" description="SHSP" evidence="5">
    <location>
        <begin position="27"/>
        <end position="138"/>
    </location>
</feature>
<reference evidence="6 7" key="1">
    <citation type="submission" date="2024-10" db="EMBL/GenBank/DDBJ databases">
        <title>The Natural Products Discovery Center: Release of the First 8490 Sequenced Strains for Exploring Actinobacteria Biosynthetic Diversity.</title>
        <authorList>
            <person name="Kalkreuter E."/>
            <person name="Kautsar S.A."/>
            <person name="Yang D."/>
            <person name="Bader C.D."/>
            <person name="Teijaro C.N."/>
            <person name="Fluegel L."/>
            <person name="Davis C.M."/>
            <person name="Simpson J.R."/>
            <person name="Lauterbach L."/>
            <person name="Steele A.D."/>
            <person name="Gui C."/>
            <person name="Meng S."/>
            <person name="Li G."/>
            <person name="Viehrig K."/>
            <person name="Ye F."/>
            <person name="Su P."/>
            <person name="Kiefer A.F."/>
            <person name="Nichols A."/>
            <person name="Cepeda A.J."/>
            <person name="Yan W."/>
            <person name="Fan B."/>
            <person name="Jiang Y."/>
            <person name="Adhikari A."/>
            <person name="Zheng C.-J."/>
            <person name="Schuster L."/>
            <person name="Cowan T.M."/>
            <person name="Smanski M.J."/>
            <person name="Chevrette M.G."/>
            <person name="De Carvalho L.P.S."/>
            <person name="Shen B."/>
        </authorList>
    </citation>
    <scope>NUCLEOTIDE SEQUENCE [LARGE SCALE GENOMIC DNA]</scope>
    <source>
        <strain evidence="6 7">NPDC001281</strain>
    </source>
</reference>
<comment type="caution">
    <text evidence="6">The sequence shown here is derived from an EMBL/GenBank/DDBJ whole genome shotgun (WGS) entry which is preliminary data.</text>
</comment>
<name>A0ABW6VCX6_MICFU</name>
<keyword evidence="7" id="KW-1185">Reference proteome</keyword>
<evidence type="ECO:0000313" key="6">
    <source>
        <dbReference type="EMBL" id="MFF4777209.1"/>
    </source>
</evidence>
<dbReference type="RefSeq" id="WP_066943801.1">
    <property type="nucleotide sequence ID" value="NZ_BBYK01000054.1"/>
</dbReference>
<dbReference type="InterPro" id="IPR044587">
    <property type="entry name" value="HSP21-like"/>
</dbReference>
<feature type="compositionally biased region" description="Basic and acidic residues" evidence="4">
    <location>
        <begin position="122"/>
        <end position="132"/>
    </location>
</feature>
<dbReference type="Gene3D" id="2.60.40.790">
    <property type="match status" value="1"/>
</dbReference>
<organism evidence="6 7">
    <name type="scientific">Microtetraspora fusca</name>
    <dbReference type="NCBI Taxonomy" id="1997"/>
    <lineage>
        <taxon>Bacteria</taxon>
        <taxon>Bacillati</taxon>
        <taxon>Actinomycetota</taxon>
        <taxon>Actinomycetes</taxon>
        <taxon>Streptosporangiales</taxon>
        <taxon>Streptosporangiaceae</taxon>
        <taxon>Microtetraspora</taxon>
    </lineage>
</organism>
<evidence type="ECO:0000259" key="5">
    <source>
        <dbReference type="PROSITE" id="PS01031"/>
    </source>
</evidence>
<protein>
    <submittedName>
        <fullName evidence="6">Hsp20/alpha crystallin family protein</fullName>
    </submittedName>
</protein>
<evidence type="ECO:0000256" key="3">
    <source>
        <dbReference type="RuleBase" id="RU003616"/>
    </source>
</evidence>
<gene>
    <name evidence="6" type="ORF">ACFY05_30575</name>
</gene>
<proteinExistence type="inferred from homology"/>
<dbReference type="Pfam" id="PF00011">
    <property type="entry name" value="HSP20"/>
    <property type="match status" value="1"/>
</dbReference>
<dbReference type="SUPFAM" id="SSF49764">
    <property type="entry name" value="HSP20-like chaperones"/>
    <property type="match status" value="1"/>
</dbReference>
<accession>A0ABW6VCX6</accession>
<dbReference type="EMBL" id="JBIAXI010000022">
    <property type="protein sequence ID" value="MFF4777209.1"/>
    <property type="molecule type" value="Genomic_DNA"/>
</dbReference>
<feature type="region of interest" description="Disordered" evidence="4">
    <location>
        <begin position="122"/>
        <end position="150"/>
    </location>
</feature>
<dbReference type="InterPro" id="IPR008978">
    <property type="entry name" value="HSP20-like_chaperone"/>
</dbReference>
<dbReference type="PANTHER" id="PTHR46733:SF4">
    <property type="entry name" value="HEAT SHOCK PROTEIN 21, CHLOROPLASTIC"/>
    <property type="match status" value="1"/>
</dbReference>